<keyword evidence="2" id="KW-1185">Reference proteome</keyword>
<evidence type="ECO:0000313" key="2">
    <source>
        <dbReference type="Proteomes" id="UP001057418"/>
    </source>
</evidence>
<protein>
    <submittedName>
        <fullName evidence="1">Portal protein</fullName>
    </submittedName>
</protein>
<dbReference type="Pfam" id="PF05133">
    <property type="entry name" value="SPP1_portal"/>
    <property type="match status" value="1"/>
</dbReference>
<dbReference type="Proteomes" id="UP001057418">
    <property type="component" value="Segment"/>
</dbReference>
<accession>A0A9E7SH23</accession>
<proteinExistence type="predicted"/>
<dbReference type="InterPro" id="IPR021145">
    <property type="entry name" value="Portal_protein_SPP1_Gp6-like"/>
</dbReference>
<sequence>MAKIDRALAARLDADLERDLMDDGRLGLVRRYLRGEHNDPYIPSGAKAEYRHLAKVAVTNWTPLLSDTFNKGLFVDGYRPARAGDNAEPWQYWQDNGLDARQSIAHRGALEYGTSYALILPGKAGARRTPYFRPQSPLKASAWYRDDDDEFPEVGFRRIGTTVDGTRLLEVFDKTSVYTFAMPKDGQEWILSSVDDHGLGVTPFVRFRDRLDDEARGIIRPVLHLQDRVNEIVFSILIALQYAAFRQRWATGLAIPEDDDGNPVEPFQAAVNRLWIAEDDTARFGDFAQTDVSGHNQAYESTVRTMAAVAQISPMVLTGQLVNLSADTLAQLEAQTQRKLGEYETLFGEAWESGFRLAAKAAGNSAAARDTSAQVRWRDTEARSLAQSVDALGKMAQMLQVPVEALWEQIPGITDQDVQRWKELRASTDVLGALVGDFQRQSAAALPAPTAAPAPEAEAA</sequence>
<name>A0A9E7SH23_9CAUD</name>
<dbReference type="EMBL" id="ON528933">
    <property type="protein sequence ID" value="USL85088.1"/>
    <property type="molecule type" value="Genomic_DNA"/>
</dbReference>
<evidence type="ECO:0000313" key="1">
    <source>
        <dbReference type="EMBL" id="USL85088.1"/>
    </source>
</evidence>
<reference evidence="1" key="1">
    <citation type="submission" date="2022-05" db="EMBL/GenBank/DDBJ databases">
        <authorList>
            <person name="Ruan C."/>
        </authorList>
    </citation>
    <scope>NUCLEOTIDE SEQUENCE</scope>
</reference>
<organism evidence="1 2">
    <name type="scientific">Arthrobacter phage SWEP2</name>
    <dbReference type="NCBI Taxonomy" id="2945958"/>
    <lineage>
        <taxon>Viruses</taxon>
        <taxon>Duplodnaviria</taxon>
        <taxon>Heunggongvirae</taxon>
        <taxon>Uroviricota</taxon>
        <taxon>Caudoviricetes</taxon>
        <taxon>Casidaviridae</taxon>
        <taxon>Swepdovirus</taxon>
        <taxon>Swepdovirus SWEP2</taxon>
    </lineage>
</organism>